<name>A0A1I7SR94_BURXY</name>
<feature type="compositionally biased region" description="Polar residues" evidence="1">
    <location>
        <begin position="150"/>
        <end position="176"/>
    </location>
</feature>
<feature type="region of interest" description="Disordered" evidence="1">
    <location>
        <begin position="16"/>
        <end position="99"/>
    </location>
</feature>
<dbReference type="WBParaSite" id="BXY_1555800.1">
    <property type="protein sequence ID" value="BXY_1555800.1"/>
    <property type="gene ID" value="BXY_1555800"/>
</dbReference>
<organism evidence="2 3">
    <name type="scientific">Bursaphelenchus xylophilus</name>
    <name type="common">Pinewood nematode worm</name>
    <name type="synonym">Aphelenchoides xylophilus</name>
    <dbReference type="NCBI Taxonomy" id="6326"/>
    <lineage>
        <taxon>Eukaryota</taxon>
        <taxon>Metazoa</taxon>
        <taxon>Ecdysozoa</taxon>
        <taxon>Nematoda</taxon>
        <taxon>Chromadorea</taxon>
        <taxon>Rhabditida</taxon>
        <taxon>Tylenchina</taxon>
        <taxon>Tylenchomorpha</taxon>
        <taxon>Aphelenchoidea</taxon>
        <taxon>Aphelenchoididae</taxon>
        <taxon>Bursaphelenchus</taxon>
    </lineage>
</organism>
<protein>
    <submittedName>
        <fullName evidence="3">Uncharacterized protein</fullName>
    </submittedName>
</protein>
<dbReference type="AlphaFoldDB" id="A0A1I7SR94"/>
<sequence>MFSLRFFLRKSESFGREGALKGPGAQFPRRPPGSIPPLAGGGKNGKKRRKGWRLLTQPTVTTPPTPLNSNLRHDLLPSGRTTTTRSVEVNKPFPRQKAAESLQVTLSVAFRGGATAPSASQNGTPSPFRPESRAKALRRPSKCSAEANVEATQVTTTQGGAPTSSSDPHSPEFLQN</sequence>
<accession>A0A1I7SR94</accession>
<feature type="region of interest" description="Disordered" evidence="1">
    <location>
        <begin position="115"/>
        <end position="176"/>
    </location>
</feature>
<evidence type="ECO:0000313" key="2">
    <source>
        <dbReference type="Proteomes" id="UP000095284"/>
    </source>
</evidence>
<dbReference type="Proteomes" id="UP000095284">
    <property type="component" value="Unplaced"/>
</dbReference>
<evidence type="ECO:0000313" key="3">
    <source>
        <dbReference type="WBParaSite" id="BXY_1555800.1"/>
    </source>
</evidence>
<evidence type="ECO:0000256" key="1">
    <source>
        <dbReference type="SAM" id="MobiDB-lite"/>
    </source>
</evidence>
<proteinExistence type="predicted"/>
<reference evidence="3" key="1">
    <citation type="submission" date="2016-11" db="UniProtKB">
        <authorList>
            <consortium name="WormBaseParasite"/>
        </authorList>
    </citation>
    <scope>IDENTIFICATION</scope>
</reference>